<dbReference type="InterPro" id="IPR050464">
    <property type="entry name" value="Zeta_carotene_desat/Oxidored"/>
</dbReference>
<dbReference type="Pfam" id="PF01593">
    <property type="entry name" value="Amino_oxidase"/>
    <property type="match status" value="1"/>
</dbReference>
<protein>
    <submittedName>
        <fullName evidence="2">Oxygen-dependent protoporphyrinogen oxidase</fullName>
    </submittedName>
</protein>
<reference evidence="3" key="1">
    <citation type="submission" date="2016-06" db="EMBL/GenBank/DDBJ databases">
        <authorList>
            <person name="Varghese N."/>
            <person name="Submissions Spin"/>
        </authorList>
    </citation>
    <scope>NUCLEOTIDE SEQUENCE [LARGE SCALE GENOMIC DNA]</scope>
    <source>
        <strain evidence="3">DSM 43817</strain>
    </source>
</reference>
<evidence type="ECO:0000313" key="3">
    <source>
        <dbReference type="Proteomes" id="UP000198959"/>
    </source>
</evidence>
<accession>A0A1C6RJ41</accession>
<dbReference type="Gene3D" id="3.50.50.60">
    <property type="entry name" value="FAD/NAD(P)-binding domain"/>
    <property type="match status" value="3"/>
</dbReference>
<dbReference type="InterPro" id="IPR036188">
    <property type="entry name" value="FAD/NAD-bd_sf"/>
</dbReference>
<dbReference type="STRING" id="145854.GA0074692_0103"/>
<dbReference type="EMBL" id="FMHW01000002">
    <property type="protein sequence ID" value="SCL17160.1"/>
    <property type="molecule type" value="Genomic_DNA"/>
</dbReference>
<evidence type="ECO:0000313" key="2">
    <source>
        <dbReference type="EMBL" id="SCL17160.1"/>
    </source>
</evidence>
<feature type="domain" description="Amine oxidase" evidence="1">
    <location>
        <begin position="19"/>
        <end position="433"/>
    </location>
</feature>
<dbReference type="OrthoDB" id="593898at2"/>
<dbReference type="PRINTS" id="PR00419">
    <property type="entry name" value="ADXRDTASE"/>
</dbReference>
<organism evidence="2 3">
    <name type="scientific">Micromonospora pallida</name>
    <dbReference type="NCBI Taxonomy" id="145854"/>
    <lineage>
        <taxon>Bacteria</taxon>
        <taxon>Bacillati</taxon>
        <taxon>Actinomycetota</taxon>
        <taxon>Actinomycetes</taxon>
        <taxon>Micromonosporales</taxon>
        <taxon>Micromonosporaceae</taxon>
        <taxon>Micromonospora</taxon>
    </lineage>
</organism>
<dbReference type="AlphaFoldDB" id="A0A1C6RJ41"/>
<gene>
    <name evidence="2" type="ORF">GA0074692_0103</name>
</gene>
<dbReference type="SUPFAM" id="SSF51905">
    <property type="entry name" value="FAD/NAD(P)-binding domain"/>
    <property type="match status" value="1"/>
</dbReference>
<proteinExistence type="predicted"/>
<dbReference type="InterPro" id="IPR002937">
    <property type="entry name" value="Amino_oxidase"/>
</dbReference>
<evidence type="ECO:0000259" key="1">
    <source>
        <dbReference type="Pfam" id="PF01593"/>
    </source>
</evidence>
<dbReference type="GO" id="GO:0016491">
    <property type="term" value="F:oxidoreductase activity"/>
    <property type="evidence" value="ECO:0007669"/>
    <property type="project" value="InterPro"/>
</dbReference>
<keyword evidence="3" id="KW-1185">Reference proteome</keyword>
<name>A0A1C6RJ41_9ACTN</name>
<dbReference type="Proteomes" id="UP000198959">
    <property type="component" value="Unassembled WGS sequence"/>
</dbReference>
<dbReference type="PANTHER" id="PTHR42923">
    <property type="entry name" value="PROTOPORPHYRINOGEN OXIDASE"/>
    <property type="match status" value="1"/>
</dbReference>
<dbReference type="RefSeq" id="WP_091638534.1">
    <property type="nucleotide sequence ID" value="NZ_FMHW01000002.1"/>
</dbReference>
<sequence length="442" mass="48099">MTPTAGDGPTVAVVGSGASGLAAAFHLHRLGHRVEVIEAGEVPGGRFGIDRLGDKPVMTGGKNIGRRYDLFRAFTEAMGDHPYMPFGINASRVENGRVLTLDSDRRLRSLAHFARMGSPRDMLRLVRLARAIRADRANGYLGSPLFTELAQANDHEPLSKQFGERVTRVLLRPMVIRNNGAEPDEVYLGTFGTNLAMLLDTYEQLDHGIEPVLAAFAERVPVRLNTTAVAPVVRDGDVVGLRLSERGGPVQTREYAAVVLATTAHAAADILRGEFPALAKRLAEPTYFPSTVVLVEYDRPFFRTDVRALAMDDGPCTNAGSYGMDERHIVRYTFSGRQGRARELTDDLVAAWVDDAERRVSGHLGLTPGRRVRSVVRHWPAAYCGYTPFHGEFLAGVHQLVGDVPSLALAGDYLRGVSIEGCFRAGHEAGARIAARLAEGRP</sequence>